<feature type="transmembrane region" description="Helical" evidence="6">
    <location>
        <begin position="109"/>
        <end position="129"/>
    </location>
</feature>
<reference evidence="8 9" key="1">
    <citation type="submission" date="2021-06" db="EMBL/GenBank/DDBJ databases">
        <title>Caerostris darwini draft genome.</title>
        <authorList>
            <person name="Kono N."/>
            <person name="Arakawa K."/>
        </authorList>
    </citation>
    <scope>NUCLEOTIDE SEQUENCE [LARGE SCALE GENOMIC DNA]</scope>
</reference>
<dbReference type="AlphaFoldDB" id="A0AAV4X032"/>
<evidence type="ECO:0000256" key="6">
    <source>
        <dbReference type="SAM" id="Phobius"/>
    </source>
</evidence>
<comment type="subcellular location">
    <subcellularLocation>
        <location evidence="1">Membrane</location>
    </subcellularLocation>
</comment>
<keyword evidence="9" id="KW-1185">Reference proteome</keyword>
<keyword evidence="3 6" id="KW-0812">Transmembrane</keyword>
<keyword evidence="5 6" id="KW-0472">Membrane</keyword>
<dbReference type="GO" id="GO:0016020">
    <property type="term" value="C:membrane"/>
    <property type="evidence" value="ECO:0007669"/>
    <property type="project" value="UniProtKB-SubCell"/>
</dbReference>
<protein>
    <submittedName>
        <fullName evidence="8">Amino acid transporter AVT1E</fullName>
    </submittedName>
</protein>
<feature type="domain" description="Amino acid transporter transmembrane" evidence="7">
    <location>
        <begin position="23"/>
        <end position="159"/>
    </location>
</feature>
<feature type="transmembrane region" description="Helical" evidence="6">
    <location>
        <begin position="141"/>
        <end position="160"/>
    </location>
</feature>
<dbReference type="Proteomes" id="UP001054837">
    <property type="component" value="Unassembled WGS sequence"/>
</dbReference>
<feature type="transmembrane region" description="Helical" evidence="6">
    <location>
        <begin position="23"/>
        <end position="44"/>
    </location>
</feature>
<keyword evidence="2" id="KW-0813">Transport</keyword>
<evidence type="ECO:0000313" key="8">
    <source>
        <dbReference type="EMBL" id="GIY87879.1"/>
    </source>
</evidence>
<dbReference type="InterPro" id="IPR013057">
    <property type="entry name" value="AA_transpt_TM"/>
</dbReference>
<gene>
    <name evidence="8" type="primary">AVT1E</name>
    <name evidence="8" type="ORF">CDAR_499731</name>
</gene>
<keyword evidence="4 6" id="KW-1133">Transmembrane helix</keyword>
<comment type="caution">
    <text evidence="8">The sequence shown here is derived from an EMBL/GenBank/DDBJ whole genome shotgun (WGS) entry which is preliminary data.</text>
</comment>
<evidence type="ECO:0000256" key="4">
    <source>
        <dbReference type="ARBA" id="ARBA00022989"/>
    </source>
</evidence>
<evidence type="ECO:0000256" key="1">
    <source>
        <dbReference type="ARBA" id="ARBA00004370"/>
    </source>
</evidence>
<dbReference type="Pfam" id="PF01490">
    <property type="entry name" value="Aa_trans"/>
    <property type="match status" value="1"/>
</dbReference>
<dbReference type="EMBL" id="BPLQ01015408">
    <property type="protein sequence ID" value="GIY87879.1"/>
    <property type="molecule type" value="Genomic_DNA"/>
</dbReference>
<proteinExistence type="predicted"/>
<evidence type="ECO:0000259" key="7">
    <source>
        <dbReference type="Pfam" id="PF01490"/>
    </source>
</evidence>
<evidence type="ECO:0000256" key="3">
    <source>
        <dbReference type="ARBA" id="ARBA00022692"/>
    </source>
</evidence>
<evidence type="ECO:0000256" key="5">
    <source>
        <dbReference type="ARBA" id="ARBA00023136"/>
    </source>
</evidence>
<accession>A0AAV4X032</accession>
<dbReference type="PANTHER" id="PTHR48017">
    <property type="entry name" value="OS05G0424000 PROTEIN-RELATED"/>
    <property type="match status" value="1"/>
</dbReference>
<feature type="transmembrane region" description="Helical" evidence="6">
    <location>
        <begin position="56"/>
        <end position="77"/>
    </location>
</feature>
<evidence type="ECO:0000256" key="2">
    <source>
        <dbReference type="ARBA" id="ARBA00022448"/>
    </source>
</evidence>
<sequence>MENNDSKGNEESPKATNRERSGYSLWIAAIFITGGIAGPGVLALPDALLHAGWGGIPLMVFVCLNALYAGICLSRCWSILEERYEKYGIESRHPYPSIADRAYGTKMKYFVSFCIDTTLFGVSVTYLLLSSELITSVAKKSEIPFCYWILILAAFLYLFIWTGTPDYFRNSVEQLKKESPKEKLNIYDSPTKQSAMIICLHVTSKTRLIVTPRYPQQSKS</sequence>
<evidence type="ECO:0000313" key="9">
    <source>
        <dbReference type="Proteomes" id="UP001054837"/>
    </source>
</evidence>
<organism evidence="8 9">
    <name type="scientific">Caerostris darwini</name>
    <dbReference type="NCBI Taxonomy" id="1538125"/>
    <lineage>
        <taxon>Eukaryota</taxon>
        <taxon>Metazoa</taxon>
        <taxon>Ecdysozoa</taxon>
        <taxon>Arthropoda</taxon>
        <taxon>Chelicerata</taxon>
        <taxon>Arachnida</taxon>
        <taxon>Araneae</taxon>
        <taxon>Araneomorphae</taxon>
        <taxon>Entelegynae</taxon>
        <taxon>Araneoidea</taxon>
        <taxon>Araneidae</taxon>
        <taxon>Caerostris</taxon>
    </lineage>
</organism>
<name>A0AAV4X032_9ARAC</name>